<proteinExistence type="predicted"/>
<sequence length="204" mass="21473">MSDGSLSLPARLYLLAWDVRRSEVTDGPLVRAGALAELSRRGLLVDDDGIATPADLDTETGDAVLDGLLELVRESRPHRWRSWVTPHARVTLDAVREQLTADGFVAAERKRVLGVFPSVTYTLARRSAVTALSEEAAELLTGPVPVAEVSDRDAALVALAMAGQLLPAGEHARGEALTARAGAAVPGLRSVLAELRPAIGASAT</sequence>
<dbReference type="InterPro" id="IPR038261">
    <property type="entry name" value="GPP34-like_sf"/>
</dbReference>
<evidence type="ECO:0000256" key="3">
    <source>
        <dbReference type="ARBA" id="ARBA00023121"/>
    </source>
</evidence>
<comment type="caution">
    <text evidence="5">The sequence shown here is derived from an EMBL/GenBank/DDBJ whole genome shotgun (WGS) entry which is preliminary data.</text>
</comment>
<keyword evidence="2" id="KW-0333">Golgi apparatus</keyword>
<dbReference type="Pfam" id="PF05719">
    <property type="entry name" value="GPP34"/>
    <property type="match status" value="1"/>
</dbReference>
<evidence type="ECO:0000256" key="4">
    <source>
        <dbReference type="ARBA" id="ARBA00023136"/>
    </source>
</evidence>
<comment type="subcellular location">
    <subcellularLocation>
        <location evidence="1">Golgi apparatus membrane</location>
        <topology evidence="1">Peripheral membrane protein</topology>
        <orientation evidence="1">Cytoplasmic side</orientation>
    </subcellularLocation>
</comment>
<evidence type="ECO:0000256" key="2">
    <source>
        <dbReference type="ARBA" id="ARBA00023034"/>
    </source>
</evidence>
<protein>
    <submittedName>
        <fullName evidence="5">GPP34 family phosphoprotein</fullName>
    </submittedName>
</protein>
<dbReference type="InterPro" id="IPR008628">
    <property type="entry name" value="GPP34-like"/>
</dbReference>
<dbReference type="EMBL" id="JAVRFF010000011">
    <property type="protein sequence ID" value="MDT0472758.1"/>
    <property type="molecule type" value="Genomic_DNA"/>
</dbReference>
<evidence type="ECO:0000256" key="1">
    <source>
        <dbReference type="ARBA" id="ARBA00004255"/>
    </source>
</evidence>
<evidence type="ECO:0000313" key="6">
    <source>
        <dbReference type="Proteomes" id="UP001180489"/>
    </source>
</evidence>
<dbReference type="Gene3D" id="1.10.3630.10">
    <property type="entry name" value="yeast vps74-n-term truncation variant domain like"/>
    <property type="match status" value="1"/>
</dbReference>
<dbReference type="Proteomes" id="UP001180489">
    <property type="component" value="Unassembled WGS sequence"/>
</dbReference>
<gene>
    <name evidence="5" type="ORF">RM863_11525</name>
</gene>
<reference evidence="5" key="1">
    <citation type="submission" date="2024-05" db="EMBL/GenBank/DDBJ databases">
        <title>30 novel species of actinomycetes from the DSMZ collection.</title>
        <authorList>
            <person name="Nouioui I."/>
        </authorList>
    </citation>
    <scope>NUCLEOTIDE SEQUENCE</scope>
    <source>
        <strain evidence="5">DSM 41014</strain>
    </source>
</reference>
<dbReference type="RefSeq" id="WP_311634911.1">
    <property type="nucleotide sequence ID" value="NZ_JAVRFF010000011.1"/>
</dbReference>
<keyword evidence="4" id="KW-0472">Membrane</keyword>
<name>A0ABU2UHL3_9ACTN</name>
<evidence type="ECO:0000313" key="5">
    <source>
        <dbReference type="EMBL" id="MDT0472758.1"/>
    </source>
</evidence>
<keyword evidence="3" id="KW-0446">Lipid-binding</keyword>
<keyword evidence="6" id="KW-1185">Reference proteome</keyword>
<accession>A0ABU2UHL3</accession>
<organism evidence="5 6">
    <name type="scientific">Streptomyces hintoniae</name>
    <dbReference type="NCBI Taxonomy" id="3075521"/>
    <lineage>
        <taxon>Bacteria</taxon>
        <taxon>Bacillati</taxon>
        <taxon>Actinomycetota</taxon>
        <taxon>Actinomycetes</taxon>
        <taxon>Kitasatosporales</taxon>
        <taxon>Streptomycetaceae</taxon>
        <taxon>Streptomyces</taxon>
    </lineage>
</organism>